<accession>A0A401IEY7</accession>
<comment type="caution">
    <text evidence="1">The sequence shown here is derived from an EMBL/GenBank/DDBJ whole genome shotgun (WGS) entry which is preliminary data.</text>
</comment>
<evidence type="ECO:0008006" key="3">
    <source>
        <dbReference type="Google" id="ProtNLM"/>
    </source>
</evidence>
<dbReference type="OrthoDB" id="9792160at2"/>
<evidence type="ECO:0000313" key="1">
    <source>
        <dbReference type="EMBL" id="GBF79786.1"/>
    </source>
</evidence>
<organism evidence="1 2">
    <name type="scientific">Aphanothece sacrum FPU1</name>
    <dbReference type="NCBI Taxonomy" id="1920663"/>
    <lineage>
        <taxon>Bacteria</taxon>
        <taxon>Bacillati</taxon>
        <taxon>Cyanobacteriota</taxon>
        <taxon>Cyanophyceae</taxon>
        <taxon>Oscillatoriophycideae</taxon>
        <taxon>Chroococcales</taxon>
        <taxon>Aphanothecaceae</taxon>
        <taxon>Aphanothece</taxon>
    </lineage>
</organism>
<protein>
    <recommendedName>
        <fullName evidence="3">RNA-binding protein</fullName>
    </recommendedName>
</protein>
<dbReference type="AlphaFoldDB" id="A0A401IEY7"/>
<name>A0A401IEY7_APHSA</name>
<dbReference type="PANTHER" id="PTHR34547:SF1">
    <property type="entry name" value="YACP-LIKE NYN DOMAIN PROTEIN"/>
    <property type="match status" value="1"/>
</dbReference>
<dbReference type="InterPro" id="IPR010298">
    <property type="entry name" value="YacP-like"/>
</dbReference>
<dbReference type="PANTHER" id="PTHR34547">
    <property type="entry name" value="YACP-LIKE NYN DOMAIN PROTEIN"/>
    <property type="match status" value="1"/>
</dbReference>
<sequence>MPTSHYPLLLVDGYNIIGSWTCLKKTRDHHGLELARQELIEALINYTAHQGFHTQVVFDSQYQKTPSSLENHSPNLSIYFTAWTQTADTYIEKVCASFFRRIVPSPPRIIVATSDRDQRLTVVGYGAEWMSAQGLANDVELSTRQVKQKQRSNQRTPGRFLFNCLDSKSQERLAQWR</sequence>
<dbReference type="Proteomes" id="UP000287247">
    <property type="component" value="Unassembled WGS sequence"/>
</dbReference>
<dbReference type="CDD" id="cd10912">
    <property type="entry name" value="PIN_YacP-like"/>
    <property type="match status" value="1"/>
</dbReference>
<reference evidence="2" key="1">
    <citation type="submission" date="2017-05" db="EMBL/GenBank/DDBJ databases">
        <title>Physiological properties and genetic analysis related to exopolysaccharide production of fresh-water unicellular cyanobacterium Aphanothece sacrum, Suizenji Nori, that has been cultured as a food source in Japan.</title>
        <authorList>
            <person name="Kanesaki Y."/>
            <person name="Yoshikawa S."/>
            <person name="Ohki K."/>
        </authorList>
    </citation>
    <scope>NUCLEOTIDE SEQUENCE [LARGE SCALE GENOMIC DNA]</scope>
    <source>
        <strain evidence="2">FPU1</strain>
    </source>
</reference>
<proteinExistence type="predicted"/>
<dbReference type="RefSeq" id="WP_124973894.1">
    <property type="nucleotide sequence ID" value="NZ_BDQK01000005.1"/>
</dbReference>
<dbReference type="EMBL" id="BDQK01000005">
    <property type="protein sequence ID" value="GBF79786.1"/>
    <property type="molecule type" value="Genomic_DNA"/>
</dbReference>
<gene>
    <name evidence="1" type="ORF">AsFPU1_1186</name>
</gene>
<evidence type="ECO:0000313" key="2">
    <source>
        <dbReference type="Proteomes" id="UP000287247"/>
    </source>
</evidence>
<keyword evidence="2" id="KW-1185">Reference proteome</keyword>
<dbReference type="Pfam" id="PF05991">
    <property type="entry name" value="NYN_YacP"/>
    <property type="match status" value="1"/>
</dbReference>